<dbReference type="AlphaFoldDB" id="A0A2P2L4X1"/>
<accession>A0A2P2L4X1</accession>
<organism evidence="1">
    <name type="scientific">Rhizophora mucronata</name>
    <name type="common">Asiatic mangrove</name>
    <dbReference type="NCBI Taxonomy" id="61149"/>
    <lineage>
        <taxon>Eukaryota</taxon>
        <taxon>Viridiplantae</taxon>
        <taxon>Streptophyta</taxon>
        <taxon>Embryophyta</taxon>
        <taxon>Tracheophyta</taxon>
        <taxon>Spermatophyta</taxon>
        <taxon>Magnoliopsida</taxon>
        <taxon>eudicotyledons</taxon>
        <taxon>Gunneridae</taxon>
        <taxon>Pentapetalae</taxon>
        <taxon>rosids</taxon>
        <taxon>fabids</taxon>
        <taxon>Malpighiales</taxon>
        <taxon>Rhizophoraceae</taxon>
        <taxon>Rhizophora</taxon>
    </lineage>
</organism>
<proteinExistence type="predicted"/>
<evidence type="ECO:0000313" key="1">
    <source>
        <dbReference type="EMBL" id="MBX13038.1"/>
    </source>
</evidence>
<name>A0A2P2L4X1_RHIMU</name>
<dbReference type="EMBL" id="GGEC01032554">
    <property type="protein sequence ID" value="MBX13038.1"/>
    <property type="molecule type" value="Transcribed_RNA"/>
</dbReference>
<sequence>MYEFGISRWGKERIERRKDRFED</sequence>
<reference evidence="1" key="1">
    <citation type="submission" date="2018-02" db="EMBL/GenBank/DDBJ databases">
        <title>Rhizophora mucronata_Transcriptome.</title>
        <authorList>
            <person name="Meera S.P."/>
            <person name="Sreeshan A."/>
            <person name="Augustine A."/>
        </authorList>
    </citation>
    <scope>NUCLEOTIDE SEQUENCE</scope>
    <source>
        <tissue evidence="1">Leaf</tissue>
    </source>
</reference>
<protein>
    <submittedName>
        <fullName evidence="1">Uncharacterized protein</fullName>
    </submittedName>
</protein>